<dbReference type="GO" id="GO:0008146">
    <property type="term" value="F:sulfotransferase activity"/>
    <property type="evidence" value="ECO:0007669"/>
    <property type="project" value="TreeGrafter"/>
</dbReference>
<keyword evidence="4" id="KW-1185">Reference proteome</keyword>
<dbReference type="PROSITE" id="PS00380">
    <property type="entry name" value="RHODANESE_1"/>
    <property type="match status" value="1"/>
</dbReference>
<dbReference type="CDD" id="cd00757">
    <property type="entry name" value="ThiF_MoeB_HesA_family"/>
    <property type="match status" value="1"/>
</dbReference>
<accession>A0A4Z1DZZ1</accession>
<dbReference type="GO" id="GO:0016779">
    <property type="term" value="F:nucleotidyltransferase activity"/>
    <property type="evidence" value="ECO:0007669"/>
    <property type="project" value="UniProtKB-KW"/>
</dbReference>
<gene>
    <name evidence="3" type="ORF">SERN_1279</name>
</gene>
<dbReference type="PANTHER" id="PTHR10953:SF102">
    <property type="entry name" value="ADENYLYLTRANSFERASE AND SULFURTRANSFERASE MOCS3"/>
    <property type="match status" value="1"/>
</dbReference>
<evidence type="ECO:0000313" key="4">
    <source>
        <dbReference type="Proteomes" id="UP000297318"/>
    </source>
</evidence>
<dbReference type="InterPro" id="IPR000594">
    <property type="entry name" value="ThiF_NAD_FAD-bd"/>
</dbReference>
<dbReference type="SUPFAM" id="SSF69572">
    <property type="entry name" value="Activating enzymes of the ubiquitin-like proteins"/>
    <property type="match status" value="1"/>
</dbReference>
<dbReference type="InterPro" id="IPR001307">
    <property type="entry name" value="Thiosulphate_STrfase_CS"/>
</dbReference>
<organism evidence="3 4">
    <name type="scientific">Serinibacter arcticus</name>
    <dbReference type="NCBI Taxonomy" id="1655435"/>
    <lineage>
        <taxon>Bacteria</taxon>
        <taxon>Bacillati</taxon>
        <taxon>Actinomycetota</taxon>
        <taxon>Actinomycetes</taxon>
        <taxon>Micrococcales</taxon>
        <taxon>Beutenbergiaceae</taxon>
        <taxon>Serinibacter</taxon>
    </lineage>
</organism>
<dbReference type="FunFam" id="3.40.50.720:FF:000080">
    <property type="entry name" value="Thiazole biosynthesis adenylyltransferase ThiF"/>
    <property type="match status" value="1"/>
</dbReference>
<dbReference type="GO" id="GO:0005829">
    <property type="term" value="C:cytosol"/>
    <property type="evidence" value="ECO:0007669"/>
    <property type="project" value="TreeGrafter"/>
</dbReference>
<evidence type="ECO:0000313" key="3">
    <source>
        <dbReference type="EMBL" id="TGO05275.1"/>
    </source>
</evidence>
<dbReference type="SUPFAM" id="SSF52821">
    <property type="entry name" value="Rhodanese/Cell cycle control phosphatase"/>
    <property type="match status" value="1"/>
</dbReference>
<comment type="similarity">
    <text evidence="1">Belongs to the HesA/MoeB/ThiF family.</text>
</comment>
<dbReference type="AlphaFoldDB" id="A0A4Z1DZZ1"/>
<proteinExistence type="inferred from homology"/>
<dbReference type="InterPro" id="IPR001763">
    <property type="entry name" value="Rhodanese-like_dom"/>
</dbReference>
<dbReference type="Pfam" id="PF00581">
    <property type="entry name" value="Rhodanese"/>
    <property type="match status" value="1"/>
</dbReference>
<dbReference type="PANTHER" id="PTHR10953">
    <property type="entry name" value="UBIQUITIN-ACTIVATING ENZYME E1"/>
    <property type="match status" value="1"/>
</dbReference>
<dbReference type="PROSITE" id="PS50206">
    <property type="entry name" value="RHODANESE_3"/>
    <property type="match status" value="1"/>
</dbReference>
<evidence type="ECO:0000256" key="1">
    <source>
        <dbReference type="ARBA" id="ARBA00009919"/>
    </source>
</evidence>
<comment type="caution">
    <text evidence="3">The sequence shown here is derived from an EMBL/GenBank/DDBJ whole genome shotgun (WGS) entry which is preliminary data.</text>
</comment>
<dbReference type="EMBL" id="RHPJ01000002">
    <property type="protein sequence ID" value="TGO05275.1"/>
    <property type="molecule type" value="Genomic_DNA"/>
</dbReference>
<dbReference type="GO" id="GO:0004792">
    <property type="term" value="F:thiosulfate-cyanide sulfurtransferase activity"/>
    <property type="evidence" value="ECO:0007669"/>
    <property type="project" value="InterPro"/>
</dbReference>
<dbReference type="SMART" id="SM00450">
    <property type="entry name" value="RHOD"/>
    <property type="match status" value="1"/>
</dbReference>
<dbReference type="GO" id="GO:0008641">
    <property type="term" value="F:ubiquitin-like modifier activating enzyme activity"/>
    <property type="evidence" value="ECO:0007669"/>
    <property type="project" value="InterPro"/>
</dbReference>
<dbReference type="Pfam" id="PF00899">
    <property type="entry name" value="ThiF"/>
    <property type="match status" value="1"/>
</dbReference>
<dbReference type="Proteomes" id="UP000297318">
    <property type="component" value="Unassembled WGS sequence"/>
</dbReference>
<keyword evidence="3" id="KW-0548">Nucleotidyltransferase</keyword>
<sequence>MVRLPPLVSPGPPLRGEEQLRTARQSLLPELGEIGQRRLAAAHVAVIGAGGLGAPVLQYLAAAGVGTITIIDDDLVDLTNLHRQVIHSAGAVGEPKTTSAARRLRDLAPDVVVHERRERLTPENAAALLTDADLVLDGTDTFATRYVVSDTCAELGTPLVWGSVLRFDAQVSVFWSRPPAGIAPVTLRDLFPKPPAPGTVPSCAEAGVLGSLCGIVGAMMATEAVKLVVGAGDVLLGRVAVVDALSMRVHEVPLVGATPSAVSAVSAAATAGTAAVNPAADQAANVSVVDPAVPPLAGAAADTTLDADAYLALAGPVALLDVREPSEFALDHLPGAVSLPVSVLEQAARTGTDDVAVLLRETGIDDAASLVAYCSAGIRAGRAVRSLSAVGRDARVLHPDGVDTLRARATQRSAHTPATLIPEAS</sequence>
<dbReference type="Gene3D" id="3.40.250.10">
    <property type="entry name" value="Rhodanese-like domain"/>
    <property type="match status" value="1"/>
</dbReference>
<name>A0A4Z1DZZ1_9MICO</name>
<reference evidence="3 4" key="1">
    <citation type="submission" date="2018-11" db="EMBL/GenBank/DDBJ databases">
        <title>Complete genome sequencing of the Actinobacteria Serinibacter sp. K3-2.</title>
        <authorList>
            <person name="Rakitin A.L."/>
            <person name="Beletsky A.V."/>
            <person name="Mardanov A.V."/>
            <person name="Ravin N.V."/>
            <person name="Gromova A.S."/>
            <person name="Filippova S.N."/>
            <person name="Gal'Chenko V.F."/>
        </authorList>
    </citation>
    <scope>NUCLEOTIDE SEQUENCE [LARGE SCALE GENOMIC DNA]</scope>
    <source>
        <strain evidence="3 4">K3-2</strain>
    </source>
</reference>
<dbReference type="Gene3D" id="3.40.50.720">
    <property type="entry name" value="NAD(P)-binding Rossmann-like Domain"/>
    <property type="match status" value="1"/>
</dbReference>
<keyword evidence="3" id="KW-0808">Transferase</keyword>
<dbReference type="InterPro" id="IPR035985">
    <property type="entry name" value="Ubiquitin-activating_enz"/>
</dbReference>
<feature type="domain" description="Rhodanese" evidence="2">
    <location>
        <begin position="313"/>
        <end position="404"/>
    </location>
</feature>
<dbReference type="InterPro" id="IPR036873">
    <property type="entry name" value="Rhodanese-like_dom_sf"/>
</dbReference>
<dbReference type="InterPro" id="IPR045886">
    <property type="entry name" value="ThiF/MoeB/HesA"/>
</dbReference>
<evidence type="ECO:0000259" key="2">
    <source>
        <dbReference type="PROSITE" id="PS50206"/>
    </source>
</evidence>
<dbReference type="CDD" id="cd00158">
    <property type="entry name" value="RHOD"/>
    <property type="match status" value="1"/>
</dbReference>
<protein>
    <submittedName>
        <fullName evidence="3">Sulfur carrier protein adenylyltransferase ThiF</fullName>
    </submittedName>
</protein>